<keyword evidence="6" id="KW-1185">Reference proteome</keyword>
<dbReference type="InterPro" id="IPR000683">
    <property type="entry name" value="Gfo/Idh/MocA-like_OxRdtase_N"/>
</dbReference>
<proteinExistence type="inferred from homology"/>
<dbReference type="PATRIC" id="fig|1302648.3.peg.1329"/>
<dbReference type="InterPro" id="IPR036291">
    <property type="entry name" value="NAD(P)-bd_dom_sf"/>
</dbReference>
<protein>
    <submittedName>
        <fullName evidence="5">Gfo/Idh/MocA family oxidoreductase</fullName>
        <ecNumber evidence="5">1.-.-.-</ecNumber>
    </submittedName>
</protein>
<dbReference type="GO" id="GO:0000166">
    <property type="term" value="F:nucleotide binding"/>
    <property type="evidence" value="ECO:0007669"/>
    <property type="project" value="InterPro"/>
</dbReference>
<feature type="domain" description="Gfo/Idh/MocA-like oxidoreductase N-terminal" evidence="3">
    <location>
        <begin position="6"/>
        <end position="121"/>
    </location>
</feature>
<dbReference type="Gene3D" id="3.40.50.720">
    <property type="entry name" value="NAD(P)-binding Rossmann-like Domain"/>
    <property type="match status" value="1"/>
</dbReference>
<dbReference type="Proteomes" id="UP000029381">
    <property type="component" value="Unassembled WGS sequence"/>
</dbReference>
<dbReference type="RefSeq" id="WP_028789358.1">
    <property type="nucleotide sequence ID" value="NZ_JPVT01000132.1"/>
</dbReference>
<dbReference type="Pfam" id="PF22725">
    <property type="entry name" value="GFO_IDH_MocA_C3"/>
    <property type="match status" value="1"/>
</dbReference>
<dbReference type="EC" id="1.-.-.-" evidence="5"/>
<evidence type="ECO:0000256" key="1">
    <source>
        <dbReference type="ARBA" id="ARBA00010928"/>
    </source>
</evidence>
<accession>A0A091C3U9</accession>
<dbReference type="SUPFAM" id="SSF55347">
    <property type="entry name" value="Glyceraldehyde-3-phosphate dehydrogenase-like, C-terminal domain"/>
    <property type="match status" value="1"/>
</dbReference>
<dbReference type="Pfam" id="PF01408">
    <property type="entry name" value="GFO_IDH_MocA"/>
    <property type="match status" value="1"/>
</dbReference>
<organism evidence="5 6">
    <name type="scientific">Tetragenococcus muriaticus 3MR10-3</name>
    <dbReference type="NCBI Taxonomy" id="1302648"/>
    <lineage>
        <taxon>Bacteria</taxon>
        <taxon>Bacillati</taxon>
        <taxon>Bacillota</taxon>
        <taxon>Bacilli</taxon>
        <taxon>Lactobacillales</taxon>
        <taxon>Enterococcaceae</taxon>
        <taxon>Tetragenococcus</taxon>
    </lineage>
</organism>
<comment type="similarity">
    <text evidence="1">Belongs to the Gfo/Idh/MocA family.</text>
</comment>
<dbReference type="GO" id="GO:0016491">
    <property type="term" value="F:oxidoreductase activity"/>
    <property type="evidence" value="ECO:0007669"/>
    <property type="project" value="UniProtKB-KW"/>
</dbReference>
<dbReference type="InterPro" id="IPR050984">
    <property type="entry name" value="Gfo/Idh/MocA_domain"/>
</dbReference>
<reference evidence="5 6" key="1">
    <citation type="submission" date="2014-08" db="EMBL/GenBank/DDBJ databases">
        <title>Genome sequence of Tetragenococcus muriaticus.</title>
        <authorList>
            <person name="Chuea-nongthon C."/>
            <person name="Rodtong S."/>
            <person name="Yongsawatdigul J."/>
            <person name="Steele J.L."/>
            <person name="Liu X.-y."/>
            <person name="Speers J."/>
            <person name="Glasner J.D."/>
            <person name="Neeno-Eckwall E.C."/>
        </authorList>
    </citation>
    <scope>NUCLEOTIDE SEQUENCE [LARGE SCALE GENOMIC DNA]</scope>
    <source>
        <strain evidence="5 6">3MR10-3</strain>
    </source>
</reference>
<comment type="caution">
    <text evidence="5">The sequence shown here is derived from an EMBL/GenBank/DDBJ whole genome shotgun (WGS) entry which is preliminary data.</text>
</comment>
<gene>
    <name evidence="5" type="ORF">TMU3MR103_1361</name>
</gene>
<feature type="domain" description="GFO/IDH/MocA-like oxidoreductase" evidence="4">
    <location>
        <begin position="131"/>
        <end position="245"/>
    </location>
</feature>
<evidence type="ECO:0000313" key="6">
    <source>
        <dbReference type="Proteomes" id="UP000029381"/>
    </source>
</evidence>
<keyword evidence="2 5" id="KW-0560">Oxidoreductase</keyword>
<dbReference type="PANTHER" id="PTHR22604:SF105">
    <property type="entry name" value="TRANS-1,2-DIHYDROBENZENE-1,2-DIOL DEHYDROGENASE"/>
    <property type="match status" value="1"/>
</dbReference>
<dbReference type="SUPFAM" id="SSF51735">
    <property type="entry name" value="NAD(P)-binding Rossmann-fold domains"/>
    <property type="match status" value="1"/>
</dbReference>
<evidence type="ECO:0000259" key="3">
    <source>
        <dbReference type="Pfam" id="PF01408"/>
    </source>
</evidence>
<name>A0A091C3U9_9ENTE</name>
<dbReference type="AlphaFoldDB" id="A0A091C3U9"/>
<evidence type="ECO:0000259" key="4">
    <source>
        <dbReference type="Pfam" id="PF22725"/>
    </source>
</evidence>
<sequence length="317" mass="35765">MQNYYHWGIIGTGDIAHQFARNFESSQSSILGVAARNFEKTKAFAEEYGLPSAYETVEELLDNPQIDMVYIAVPNNIHHYYITKSLQKGKHVLCEKAITMTSEELREETALAKENNLVLQEAMTIFSMPLYQKLKEIADSGELGQLKMIQAPFGSYKEPDPTNRFFNPDLAGGALLDIGTYAVSFARFFLSSAPTVLFSEMVPFETGVDEESITILKNEHNELASVNLSFQAKMPKKGIVAYEKGYMTINEYPRADQAEITYRTGETQTIEAGQTKDALNYEVQNMIQTIEGERNNTLPLTTDVIQILDEMRGFWES</sequence>
<evidence type="ECO:0000313" key="5">
    <source>
        <dbReference type="EMBL" id="KFN90767.1"/>
    </source>
</evidence>
<dbReference type="InterPro" id="IPR055170">
    <property type="entry name" value="GFO_IDH_MocA-like_dom"/>
</dbReference>
<dbReference type="Gene3D" id="3.30.360.10">
    <property type="entry name" value="Dihydrodipicolinate Reductase, domain 2"/>
    <property type="match status" value="1"/>
</dbReference>
<evidence type="ECO:0000256" key="2">
    <source>
        <dbReference type="ARBA" id="ARBA00023002"/>
    </source>
</evidence>
<dbReference type="EMBL" id="JPVT01000132">
    <property type="protein sequence ID" value="KFN90767.1"/>
    <property type="molecule type" value="Genomic_DNA"/>
</dbReference>
<dbReference type="PANTHER" id="PTHR22604">
    <property type="entry name" value="OXIDOREDUCTASES"/>
    <property type="match status" value="1"/>
</dbReference>